<feature type="region of interest" description="Disordered" evidence="8">
    <location>
        <begin position="189"/>
        <end position="228"/>
    </location>
</feature>
<feature type="coiled-coil region" evidence="7">
    <location>
        <begin position="144"/>
        <end position="178"/>
    </location>
</feature>
<reference evidence="12" key="1">
    <citation type="journal article" date="2023" name="Commun. Biol.">
        <title>Genome analysis of Parmales, the sister group of diatoms, reveals the evolutionary specialization of diatoms from phago-mixotrophs to photoautotrophs.</title>
        <authorList>
            <person name="Ban H."/>
            <person name="Sato S."/>
            <person name="Yoshikawa S."/>
            <person name="Yamada K."/>
            <person name="Nakamura Y."/>
            <person name="Ichinomiya M."/>
            <person name="Sato N."/>
            <person name="Blanc-Mathieu R."/>
            <person name="Endo H."/>
            <person name="Kuwata A."/>
            <person name="Ogata H."/>
        </authorList>
    </citation>
    <scope>NUCLEOTIDE SEQUENCE [LARGE SCALE GENOMIC DNA]</scope>
    <source>
        <strain evidence="12">NIES 3700</strain>
    </source>
</reference>
<dbReference type="Proteomes" id="UP001165122">
    <property type="component" value="Unassembled WGS sequence"/>
</dbReference>
<dbReference type="CDD" id="cd14686">
    <property type="entry name" value="bZIP"/>
    <property type="match status" value="1"/>
</dbReference>
<dbReference type="GO" id="GO:0003700">
    <property type="term" value="F:DNA-binding transcription factor activity"/>
    <property type="evidence" value="ECO:0007669"/>
    <property type="project" value="InterPro"/>
</dbReference>
<evidence type="ECO:0000256" key="6">
    <source>
        <dbReference type="ARBA" id="ARBA00023242"/>
    </source>
</evidence>
<evidence type="ECO:0000313" key="11">
    <source>
        <dbReference type="EMBL" id="GMI11817.1"/>
    </source>
</evidence>
<feature type="transmembrane region" description="Helical" evidence="9">
    <location>
        <begin position="277"/>
        <end position="296"/>
    </location>
</feature>
<proteinExistence type="inferred from homology"/>
<comment type="similarity">
    <text evidence="2">Belongs to the bZIP family.</text>
</comment>
<evidence type="ECO:0000256" key="7">
    <source>
        <dbReference type="SAM" id="Coils"/>
    </source>
</evidence>
<feature type="region of interest" description="Disordered" evidence="8">
    <location>
        <begin position="44"/>
        <end position="134"/>
    </location>
</feature>
<dbReference type="EMBL" id="BRXW01000167">
    <property type="protein sequence ID" value="GMI11817.1"/>
    <property type="molecule type" value="Genomic_DNA"/>
</dbReference>
<evidence type="ECO:0000256" key="2">
    <source>
        <dbReference type="ARBA" id="ARBA00007163"/>
    </source>
</evidence>
<evidence type="ECO:0000256" key="5">
    <source>
        <dbReference type="ARBA" id="ARBA00023163"/>
    </source>
</evidence>
<dbReference type="Pfam" id="PF00170">
    <property type="entry name" value="bZIP_1"/>
    <property type="match status" value="1"/>
</dbReference>
<comment type="subcellular location">
    <subcellularLocation>
        <location evidence="1">Nucleus</location>
    </subcellularLocation>
</comment>
<keyword evidence="3" id="KW-0805">Transcription regulation</keyword>
<dbReference type="InterPro" id="IPR004827">
    <property type="entry name" value="bZIP"/>
</dbReference>
<evidence type="ECO:0000256" key="9">
    <source>
        <dbReference type="SAM" id="Phobius"/>
    </source>
</evidence>
<dbReference type="AlphaFoldDB" id="A0A9W7FGN3"/>
<gene>
    <name evidence="11" type="ORF">TrLO_g14752</name>
</gene>
<dbReference type="InterPro" id="IPR046347">
    <property type="entry name" value="bZIP_sf"/>
</dbReference>
<organism evidence="11 12">
    <name type="scientific">Triparma laevis f. longispina</name>
    <dbReference type="NCBI Taxonomy" id="1714387"/>
    <lineage>
        <taxon>Eukaryota</taxon>
        <taxon>Sar</taxon>
        <taxon>Stramenopiles</taxon>
        <taxon>Ochrophyta</taxon>
        <taxon>Bolidophyceae</taxon>
        <taxon>Parmales</taxon>
        <taxon>Triparmaceae</taxon>
        <taxon>Triparma</taxon>
    </lineage>
</organism>
<dbReference type="PANTHER" id="PTHR47416">
    <property type="entry name" value="BASIC-LEUCINE ZIPPER TRANSCRIPTION FACTOR F-RELATED"/>
    <property type="match status" value="1"/>
</dbReference>
<dbReference type="PANTHER" id="PTHR47416:SF8">
    <property type="entry name" value="BASIC-LEUCINE ZIPPER TRANSCRIPTION FACTOR E-RELATED"/>
    <property type="match status" value="1"/>
</dbReference>
<feature type="compositionally biased region" description="Basic and acidic residues" evidence="8">
    <location>
        <begin position="89"/>
        <end position="126"/>
    </location>
</feature>
<keyword evidence="9" id="KW-0472">Membrane</keyword>
<dbReference type="SUPFAM" id="SSF57959">
    <property type="entry name" value="Leucine zipper domain"/>
    <property type="match status" value="1"/>
</dbReference>
<keyword evidence="4" id="KW-0238">DNA-binding</keyword>
<dbReference type="GO" id="GO:0005634">
    <property type="term" value="C:nucleus"/>
    <property type="evidence" value="ECO:0007669"/>
    <property type="project" value="UniProtKB-SubCell"/>
</dbReference>
<protein>
    <recommendedName>
        <fullName evidence="10">BZIP domain-containing protein</fullName>
    </recommendedName>
</protein>
<feature type="compositionally biased region" description="Low complexity" evidence="8">
    <location>
        <begin position="191"/>
        <end position="216"/>
    </location>
</feature>
<evidence type="ECO:0000259" key="10">
    <source>
        <dbReference type="PROSITE" id="PS50217"/>
    </source>
</evidence>
<evidence type="ECO:0000256" key="4">
    <source>
        <dbReference type="ARBA" id="ARBA00023125"/>
    </source>
</evidence>
<evidence type="ECO:0000256" key="8">
    <source>
        <dbReference type="SAM" id="MobiDB-lite"/>
    </source>
</evidence>
<keyword evidence="6" id="KW-0539">Nucleus</keyword>
<evidence type="ECO:0000256" key="1">
    <source>
        <dbReference type="ARBA" id="ARBA00004123"/>
    </source>
</evidence>
<keyword evidence="5" id="KW-0804">Transcription</keyword>
<dbReference type="OrthoDB" id="10508686at2759"/>
<evidence type="ECO:0000313" key="12">
    <source>
        <dbReference type="Proteomes" id="UP001165122"/>
    </source>
</evidence>
<keyword evidence="7" id="KW-0175">Coiled coil</keyword>
<dbReference type="Gene3D" id="1.20.5.170">
    <property type="match status" value="1"/>
</dbReference>
<keyword evidence="12" id="KW-1185">Reference proteome</keyword>
<keyword evidence="9" id="KW-0812">Transmembrane</keyword>
<feature type="compositionally biased region" description="Polar residues" evidence="8">
    <location>
        <begin position="47"/>
        <end position="58"/>
    </location>
</feature>
<sequence>MTELQQKFPYLTTPSLLPANDDILDQGLLDESDFQLLSTLFDHDPAQSESGVNGVTRASSGSSFNSTTTNSTTSGCGSGSIYSDSDGSESPRHDFNTKTTETKVVKPKRSKMDKATERKMKNRESAKNSYLKKKAQTVAMEERIKGLETANALLTSENSLLKEENSNLKSALQNKERELYIEDIPLDLDGSSSSSSSSSSSELPLYETTTTTTSPKSNKRPRNESTIRSDYSTSNTIKLVTLPIAAISSTLCMLENTSNVDSAGSRFSGSIARVSGGLLPTWFLVVLGVLAAGAMLGMRNSWFPVEVQVLVGAGKGGKGKAVKKWV</sequence>
<dbReference type="PROSITE" id="PS50217">
    <property type="entry name" value="BZIP"/>
    <property type="match status" value="1"/>
</dbReference>
<evidence type="ECO:0000256" key="3">
    <source>
        <dbReference type="ARBA" id="ARBA00023015"/>
    </source>
</evidence>
<dbReference type="GO" id="GO:0003677">
    <property type="term" value="F:DNA binding"/>
    <property type="evidence" value="ECO:0007669"/>
    <property type="project" value="UniProtKB-KW"/>
</dbReference>
<feature type="compositionally biased region" description="Low complexity" evidence="8">
    <location>
        <begin position="59"/>
        <end position="85"/>
    </location>
</feature>
<comment type="caution">
    <text evidence="11">The sequence shown here is derived from an EMBL/GenBank/DDBJ whole genome shotgun (WGS) entry which is preliminary data.</text>
</comment>
<feature type="domain" description="BZIP" evidence="10">
    <location>
        <begin position="112"/>
        <end position="175"/>
    </location>
</feature>
<name>A0A9W7FGN3_9STRA</name>
<keyword evidence="9" id="KW-1133">Transmembrane helix</keyword>
<accession>A0A9W7FGN3</accession>
<dbReference type="SMART" id="SM00338">
    <property type="entry name" value="BRLZ"/>
    <property type="match status" value="1"/>
</dbReference>